<name>Q0RVY3_RHOJR</name>
<dbReference type="AlphaFoldDB" id="Q0RVY3"/>
<organism evidence="1 2">
    <name type="scientific">Rhodococcus jostii (strain RHA1)</name>
    <dbReference type="NCBI Taxonomy" id="101510"/>
    <lineage>
        <taxon>Bacteria</taxon>
        <taxon>Bacillati</taxon>
        <taxon>Actinomycetota</taxon>
        <taxon>Actinomycetes</taxon>
        <taxon>Mycobacteriales</taxon>
        <taxon>Nocardiaceae</taxon>
        <taxon>Rhodococcus</taxon>
    </lineage>
</organism>
<proteinExistence type="predicted"/>
<evidence type="ECO:0000313" key="2">
    <source>
        <dbReference type="Proteomes" id="UP000008710"/>
    </source>
</evidence>
<keyword evidence="1" id="KW-0614">Plasmid</keyword>
<evidence type="ECO:0000313" key="1">
    <source>
        <dbReference type="EMBL" id="ABH00553.1"/>
    </source>
</evidence>
<reference evidence="2" key="1">
    <citation type="journal article" date="2006" name="Proc. Natl. Acad. Sci. U.S.A.">
        <title>The complete genome of Rhodococcus sp. RHA1 provides insights into a catabolic powerhouse.</title>
        <authorList>
            <person name="McLeod M.P."/>
            <person name="Warren R.L."/>
            <person name="Hsiao W.W.L."/>
            <person name="Araki N."/>
            <person name="Myhre M."/>
            <person name="Fernandes C."/>
            <person name="Miyazawa D."/>
            <person name="Wong W."/>
            <person name="Lillquist A.L."/>
            <person name="Wang D."/>
            <person name="Dosanjh M."/>
            <person name="Hara H."/>
            <person name="Petrescu A."/>
            <person name="Morin R.D."/>
            <person name="Yang G."/>
            <person name="Stott J.M."/>
            <person name="Schein J.E."/>
            <person name="Shin H."/>
            <person name="Smailus D."/>
            <person name="Siddiqui A.S."/>
            <person name="Marra M.A."/>
            <person name="Jones S.J.M."/>
            <person name="Holt R."/>
            <person name="Brinkman F.S.L."/>
            <person name="Miyauchi K."/>
            <person name="Fukuda M."/>
            <person name="Davies J.E."/>
            <person name="Mohn W.W."/>
            <person name="Eltis L.D."/>
        </authorList>
    </citation>
    <scope>NUCLEOTIDE SEQUENCE [LARGE SCALE GENOMIC DNA]</scope>
    <source>
        <strain evidence="2">RHA1</strain>
    </source>
</reference>
<protein>
    <submittedName>
        <fullName evidence="1">Uncharacterized protein</fullName>
    </submittedName>
</protein>
<dbReference type="EMBL" id="CP000433">
    <property type="protein sequence ID" value="ABH00553.1"/>
    <property type="molecule type" value="Genomic_DNA"/>
</dbReference>
<dbReference type="Proteomes" id="UP000008710">
    <property type="component" value="Plasmid pRHL2"/>
</dbReference>
<dbReference type="KEGG" id="rha:RHA1_ro10364"/>
<sequence length="122" mass="13056">MSSLNRVATMRLASRLYGQIHSGVVDLDRPPKLISVEPLGPAGIGRMSLELSTGSAPDEVEEMVAATLRSHGIHTFSVLSFKRPWPLGSPASGAAQMSPRHLRSGHGHVFPHARSCTHSVRG</sequence>
<accession>Q0RVY3</accession>
<gene>
    <name evidence="1" type="ordered locus">RHA1_ro10364</name>
</gene>
<dbReference type="HOGENOM" id="CLU_2024946_0_0_11"/>
<geneLocation type="plasmid" evidence="1 2">
    <name>pRHL2</name>
</geneLocation>